<feature type="transmembrane region" description="Helical" evidence="1">
    <location>
        <begin position="131"/>
        <end position="148"/>
    </location>
</feature>
<organism evidence="2 3">
    <name type="scientific">Actinomadura mexicana</name>
    <dbReference type="NCBI Taxonomy" id="134959"/>
    <lineage>
        <taxon>Bacteria</taxon>
        <taxon>Bacillati</taxon>
        <taxon>Actinomycetota</taxon>
        <taxon>Actinomycetes</taxon>
        <taxon>Streptosporangiales</taxon>
        <taxon>Thermomonosporaceae</taxon>
        <taxon>Actinomadura</taxon>
    </lineage>
</organism>
<evidence type="ECO:0000313" key="3">
    <source>
        <dbReference type="Proteomes" id="UP000198420"/>
    </source>
</evidence>
<dbReference type="AlphaFoldDB" id="A0A238W4J6"/>
<keyword evidence="3" id="KW-1185">Reference proteome</keyword>
<dbReference type="Proteomes" id="UP000198420">
    <property type="component" value="Unassembled WGS sequence"/>
</dbReference>
<reference evidence="3" key="1">
    <citation type="submission" date="2017-06" db="EMBL/GenBank/DDBJ databases">
        <authorList>
            <person name="Varghese N."/>
            <person name="Submissions S."/>
        </authorList>
    </citation>
    <scope>NUCLEOTIDE SEQUENCE [LARGE SCALE GENOMIC DNA]</scope>
    <source>
        <strain evidence="3">DSM 44485</strain>
    </source>
</reference>
<feature type="transmembrane region" description="Helical" evidence="1">
    <location>
        <begin position="96"/>
        <end position="116"/>
    </location>
</feature>
<feature type="transmembrane region" description="Helical" evidence="1">
    <location>
        <begin position="65"/>
        <end position="84"/>
    </location>
</feature>
<evidence type="ECO:0008006" key="4">
    <source>
        <dbReference type="Google" id="ProtNLM"/>
    </source>
</evidence>
<keyword evidence="1" id="KW-0812">Transmembrane</keyword>
<dbReference type="EMBL" id="FZNP01000002">
    <property type="protein sequence ID" value="SNR41480.1"/>
    <property type="molecule type" value="Genomic_DNA"/>
</dbReference>
<proteinExistence type="predicted"/>
<keyword evidence="1" id="KW-0472">Membrane</keyword>
<sequence length="149" mass="15152">MDRITRGLAAGAAGTTALNMVTYLDMAVRGRPASSTPEQSVEKLADVAGVDLGEGEKAENRKAGLGPMLGFGTGLGAGLLYGLLAGHRRFPRPVGAAVLTGLAMAGSSVPMTALGLTDPREWSASDWASDAVPHLAYGAVAALVYEALN</sequence>
<name>A0A238W4J6_9ACTN</name>
<evidence type="ECO:0000256" key="1">
    <source>
        <dbReference type="SAM" id="Phobius"/>
    </source>
</evidence>
<dbReference type="RefSeq" id="WP_089310896.1">
    <property type="nucleotide sequence ID" value="NZ_FZNP01000002.1"/>
</dbReference>
<keyword evidence="1" id="KW-1133">Transmembrane helix</keyword>
<accession>A0A238W4J6</accession>
<dbReference type="OrthoDB" id="4569917at2"/>
<protein>
    <recommendedName>
        <fullName evidence="4">DUF1440 domain-containing protein</fullName>
    </recommendedName>
</protein>
<gene>
    <name evidence="2" type="ORF">SAMN06265355_102710</name>
</gene>
<evidence type="ECO:0000313" key="2">
    <source>
        <dbReference type="EMBL" id="SNR41480.1"/>
    </source>
</evidence>